<gene>
    <name evidence="1" type="ORF">GCM10014715_52030</name>
</gene>
<name>A0A919A6V8_9ACTN</name>
<sequence length="125" mass="14568">MAGHVTYRRIYEEPSAQDGKRVLVDRLWPRGVSKERADLDEWLKDVAPSTDLRHWYHHDVEHFDEFRRRYIAELHDPEHQQAVEQLRDLAAHDKVTLLTATKDADHSEAAVLAQWLNQAEPHSAG</sequence>
<dbReference type="Pfam" id="PF22752">
    <property type="entry name" value="DUF488-N3i"/>
    <property type="match status" value="1"/>
</dbReference>
<reference evidence="1" key="1">
    <citation type="journal article" date="2014" name="Int. J. Syst. Evol. Microbiol.">
        <title>Complete genome sequence of Corynebacterium casei LMG S-19264T (=DSM 44701T), isolated from a smear-ripened cheese.</title>
        <authorList>
            <consortium name="US DOE Joint Genome Institute (JGI-PGF)"/>
            <person name="Walter F."/>
            <person name="Albersmeier A."/>
            <person name="Kalinowski J."/>
            <person name="Ruckert C."/>
        </authorList>
    </citation>
    <scope>NUCLEOTIDE SEQUENCE</scope>
    <source>
        <strain evidence="1">JCM 3302</strain>
    </source>
</reference>
<dbReference type="AlphaFoldDB" id="A0A919A6V8"/>
<evidence type="ECO:0008006" key="3">
    <source>
        <dbReference type="Google" id="ProtNLM"/>
    </source>
</evidence>
<dbReference type="InterPro" id="IPR052552">
    <property type="entry name" value="YeaO-like"/>
</dbReference>
<dbReference type="PANTHER" id="PTHR36849:SF1">
    <property type="entry name" value="CYTOPLASMIC PROTEIN"/>
    <property type="match status" value="1"/>
</dbReference>
<evidence type="ECO:0000313" key="2">
    <source>
        <dbReference type="Proteomes" id="UP000641386"/>
    </source>
</evidence>
<dbReference type="RefSeq" id="WP_189904019.1">
    <property type="nucleotide sequence ID" value="NZ_BNBC01000027.1"/>
</dbReference>
<comment type="caution">
    <text evidence="1">The sequence shown here is derived from an EMBL/GenBank/DDBJ whole genome shotgun (WGS) entry which is preliminary data.</text>
</comment>
<protein>
    <recommendedName>
        <fullName evidence="3">DUF488 domain-containing protein</fullName>
    </recommendedName>
</protein>
<dbReference type="PANTHER" id="PTHR36849">
    <property type="entry name" value="CYTOPLASMIC PROTEIN-RELATED"/>
    <property type="match status" value="1"/>
</dbReference>
<keyword evidence="2" id="KW-1185">Reference proteome</keyword>
<dbReference type="EMBL" id="BNBC01000027">
    <property type="protein sequence ID" value="GHE89185.1"/>
    <property type="molecule type" value="Genomic_DNA"/>
</dbReference>
<evidence type="ECO:0000313" key="1">
    <source>
        <dbReference type="EMBL" id="GHE89185.1"/>
    </source>
</evidence>
<dbReference type="Proteomes" id="UP000641386">
    <property type="component" value="Unassembled WGS sequence"/>
</dbReference>
<proteinExistence type="predicted"/>
<organism evidence="1 2">
    <name type="scientific">Streptomyces spiralis</name>
    <dbReference type="NCBI Taxonomy" id="66376"/>
    <lineage>
        <taxon>Bacteria</taxon>
        <taxon>Bacillati</taxon>
        <taxon>Actinomycetota</taxon>
        <taxon>Actinomycetes</taxon>
        <taxon>Kitasatosporales</taxon>
        <taxon>Streptomycetaceae</taxon>
        <taxon>Streptomyces</taxon>
    </lineage>
</organism>
<reference evidence="1" key="2">
    <citation type="submission" date="2020-09" db="EMBL/GenBank/DDBJ databases">
        <authorList>
            <person name="Sun Q."/>
            <person name="Ohkuma M."/>
        </authorList>
    </citation>
    <scope>NUCLEOTIDE SEQUENCE</scope>
    <source>
        <strain evidence="1">JCM 3302</strain>
    </source>
</reference>
<accession>A0A919A6V8</accession>